<dbReference type="GO" id="GO:0046677">
    <property type="term" value="P:response to antibiotic"/>
    <property type="evidence" value="ECO:0007669"/>
    <property type="project" value="UniProtKB-KW"/>
</dbReference>
<gene>
    <name evidence="5" type="ORF">DFP97_103414</name>
</gene>
<evidence type="ECO:0000256" key="3">
    <source>
        <dbReference type="ARBA" id="ARBA00023251"/>
    </source>
</evidence>
<evidence type="ECO:0000313" key="6">
    <source>
        <dbReference type="Proteomes" id="UP000252415"/>
    </source>
</evidence>
<dbReference type="PROSITE" id="PS51819">
    <property type="entry name" value="VOC"/>
    <property type="match status" value="1"/>
</dbReference>
<organism evidence="5 6">
    <name type="scientific">Paenibacillus prosopidis</name>
    <dbReference type="NCBI Taxonomy" id="630520"/>
    <lineage>
        <taxon>Bacteria</taxon>
        <taxon>Bacillati</taxon>
        <taxon>Bacillota</taxon>
        <taxon>Bacilli</taxon>
        <taxon>Bacillales</taxon>
        <taxon>Paenibacillaceae</taxon>
        <taxon>Paenibacillus</taxon>
    </lineage>
</organism>
<dbReference type="Pfam" id="PF19581">
    <property type="entry name" value="Glyoxalase_7"/>
    <property type="match status" value="1"/>
</dbReference>
<comment type="similarity">
    <text evidence="1">Belongs to the bleomycin resistance protein family.</text>
</comment>
<comment type="caution">
    <text evidence="5">The sequence shown here is derived from an EMBL/GenBank/DDBJ whole genome shotgun (WGS) entry which is preliminary data.</text>
</comment>
<keyword evidence="3" id="KW-0046">Antibiotic resistance</keyword>
<dbReference type="EMBL" id="QPJD01000003">
    <property type="protein sequence ID" value="RCW50393.1"/>
    <property type="molecule type" value="Genomic_DNA"/>
</dbReference>
<sequence>MMKMKRTVPILRIFDEEKAREFYFDFLDFKCDWEHRYEPTMPLYMQISNGDCILHLSEHHGDCSPGSAIRVEVEDAKELQEQLLAKAYKFARPGFSDEWNEVCVTDPFGNRIHFYTTKE</sequence>
<dbReference type="Proteomes" id="UP000252415">
    <property type="component" value="Unassembled WGS sequence"/>
</dbReference>
<name>A0A368WBC7_9BACL</name>
<evidence type="ECO:0000259" key="4">
    <source>
        <dbReference type="PROSITE" id="PS51819"/>
    </source>
</evidence>
<reference evidence="5 6" key="1">
    <citation type="submission" date="2018-07" db="EMBL/GenBank/DDBJ databases">
        <title>Genomic Encyclopedia of Type Strains, Phase III (KMG-III): the genomes of soil and plant-associated and newly described type strains.</title>
        <authorList>
            <person name="Whitman W."/>
        </authorList>
    </citation>
    <scope>NUCLEOTIDE SEQUENCE [LARGE SCALE GENOMIC DNA]</scope>
    <source>
        <strain evidence="5 6">CECT 7506</strain>
    </source>
</reference>
<dbReference type="AlphaFoldDB" id="A0A368WBC7"/>
<dbReference type="InterPro" id="IPR037523">
    <property type="entry name" value="VOC_core"/>
</dbReference>
<evidence type="ECO:0000313" key="5">
    <source>
        <dbReference type="EMBL" id="RCW50393.1"/>
    </source>
</evidence>
<keyword evidence="6" id="KW-1185">Reference proteome</keyword>
<evidence type="ECO:0000256" key="1">
    <source>
        <dbReference type="ARBA" id="ARBA00011051"/>
    </source>
</evidence>
<evidence type="ECO:0000256" key="2">
    <source>
        <dbReference type="ARBA" id="ARBA00021572"/>
    </source>
</evidence>
<proteinExistence type="inferred from homology"/>
<dbReference type="InterPro" id="IPR029068">
    <property type="entry name" value="Glyas_Bleomycin-R_OHBP_Dase"/>
</dbReference>
<feature type="domain" description="VOC" evidence="4">
    <location>
        <begin position="3"/>
        <end position="117"/>
    </location>
</feature>
<dbReference type="Gene3D" id="3.10.180.10">
    <property type="entry name" value="2,3-Dihydroxybiphenyl 1,2-Dioxygenase, domain 1"/>
    <property type="match status" value="1"/>
</dbReference>
<dbReference type="InterPro" id="IPR000335">
    <property type="entry name" value="Bleomycin-R"/>
</dbReference>
<dbReference type="SUPFAM" id="SSF54593">
    <property type="entry name" value="Glyoxalase/Bleomycin resistance protein/Dihydroxybiphenyl dioxygenase"/>
    <property type="match status" value="1"/>
</dbReference>
<accession>A0A368WBC7</accession>
<protein>
    <recommendedName>
        <fullName evidence="2">Bleomycin resistance protein</fullName>
    </recommendedName>
</protein>